<dbReference type="Gene3D" id="3.90.25.10">
    <property type="entry name" value="UDP-galactose 4-epimerase, domain 1"/>
    <property type="match status" value="1"/>
</dbReference>
<comment type="caution">
    <text evidence="2">The sequence shown here is derived from an EMBL/GenBank/DDBJ whole genome shotgun (WGS) entry which is preliminary data.</text>
</comment>
<evidence type="ECO:0000313" key="3">
    <source>
        <dbReference type="Proteomes" id="UP001501676"/>
    </source>
</evidence>
<dbReference type="SUPFAM" id="SSF51735">
    <property type="entry name" value="NAD(P)-binding Rossmann-fold domains"/>
    <property type="match status" value="1"/>
</dbReference>
<accession>A0ABP6T4I0</accession>
<dbReference type="InterPro" id="IPR051604">
    <property type="entry name" value="Ergot_Alk_Oxidoreductase"/>
</dbReference>
<gene>
    <name evidence="2" type="ORF">GCM10020369_56790</name>
</gene>
<proteinExistence type="predicted"/>
<dbReference type="InterPro" id="IPR016040">
    <property type="entry name" value="NAD(P)-bd_dom"/>
</dbReference>
<dbReference type="PANTHER" id="PTHR43162">
    <property type="match status" value="1"/>
</dbReference>
<evidence type="ECO:0000313" key="2">
    <source>
        <dbReference type="EMBL" id="GAA3392993.1"/>
    </source>
</evidence>
<keyword evidence="3" id="KW-1185">Reference proteome</keyword>
<dbReference type="Proteomes" id="UP001501676">
    <property type="component" value="Unassembled WGS sequence"/>
</dbReference>
<dbReference type="PANTHER" id="PTHR43162:SF1">
    <property type="entry name" value="PRESTALK A DIFFERENTIATION PROTEIN A"/>
    <property type="match status" value="1"/>
</dbReference>
<feature type="domain" description="NAD(P)-binding" evidence="1">
    <location>
        <begin position="6"/>
        <end position="179"/>
    </location>
</feature>
<evidence type="ECO:0000259" key="1">
    <source>
        <dbReference type="Pfam" id="PF13460"/>
    </source>
</evidence>
<protein>
    <submittedName>
        <fullName evidence="2">NAD(P)H-binding protein</fullName>
    </submittedName>
</protein>
<name>A0ABP6T4I0_9ACTN</name>
<dbReference type="Pfam" id="PF13460">
    <property type="entry name" value="NAD_binding_10"/>
    <property type="match status" value="1"/>
</dbReference>
<organism evidence="2 3">
    <name type="scientific">Cryptosporangium minutisporangium</name>
    <dbReference type="NCBI Taxonomy" id="113569"/>
    <lineage>
        <taxon>Bacteria</taxon>
        <taxon>Bacillati</taxon>
        <taxon>Actinomycetota</taxon>
        <taxon>Actinomycetes</taxon>
        <taxon>Cryptosporangiales</taxon>
        <taxon>Cryptosporangiaceae</taxon>
        <taxon>Cryptosporangium</taxon>
    </lineage>
</organism>
<dbReference type="EMBL" id="BAAAYN010000040">
    <property type="protein sequence ID" value="GAA3392993.1"/>
    <property type="molecule type" value="Genomic_DNA"/>
</dbReference>
<dbReference type="Gene3D" id="3.40.50.720">
    <property type="entry name" value="NAD(P)-binding Rossmann-like Domain"/>
    <property type="match status" value="1"/>
</dbReference>
<dbReference type="InterPro" id="IPR036291">
    <property type="entry name" value="NAD(P)-bd_dom_sf"/>
</dbReference>
<dbReference type="RefSeq" id="WP_345731296.1">
    <property type="nucleotide sequence ID" value="NZ_BAAAYN010000040.1"/>
</dbReference>
<sequence length="279" mass="29100">MIVITGATGTVGRPLLHTLAAQGAKLTAVARHPAGLPDGVRPFAADLADLETVRPALDGADTLFLLLAGDLLVDAGDPDALLKVVAAAGVRRVVLLSSQGARTRPDAPSHARLKAYEDAVTRTDLDWTLLRPGGFATNSYAWAPSVRAERLVAAPFGDVALPVVVPADITAVAAAVLTEPGHTGRAYELTGPTAVSPREQAAALADALGEPVRFVELNRAEAKAAMTRFMPEPVAEGTLSILGEPTDDERRVSPDIADVLGRPARSYAEWAAANVDAFR</sequence>
<reference evidence="3" key="1">
    <citation type="journal article" date="2019" name="Int. J. Syst. Evol. Microbiol.">
        <title>The Global Catalogue of Microorganisms (GCM) 10K type strain sequencing project: providing services to taxonomists for standard genome sequencing and annotation.</title>
        <authorList>
            <consortium name="The Broad Institute Genomics Platform"/>
            <consortium name="The Broad Institute Genome Sequencing Center for Infectious Disease"/>
            <person name="Wu L."/>
            <person name="Ma J."/>
        </authorList>
    </citation>
    <scope>NUCLEOTIDE SEQUENCE [LARGE SCALE GENOMIC DNA]</scope>
    <source>
        <strain evidence="3">JCM 9458</strain>
    </source>
</reference>